<dbReference type="EMBL" id="LNQE01000781">
    <property type="protein sequence ID" value="KUG25027.1"/>
    <property type="molecule type" value="Genomic_DNA"/>
</dbReference>
<evidence type="ECO:0008006" key="2">
    <source>
        <dbReference type="Google" id="ProtNLM"/>
    </source>
</evidence>
<organism evidence="1">
    <name type="scientific">hydrocarbon metagenome</name>
    <dbReference type="NCBI Taxonomy" id="938273"/>
    <lineage>
        <taxon>unclassified sequences</taxon>
        <taxon>metagenomes</taxon>
        <taxon>ecological metagenomes</taxon>
    </lineage>
</organism>
<name>A0A0W8FXN4_9ZZZZ</name>
<sequence length="44" mass="5209">MRLYLDTSVIGGYYDEEFALETRKLFDEIFELKHNLVLSEVTLP</sequence>
<gene>
    <name evidence="1" type="ORF">ASZ90_005165</name>
</gene>
<accession>A0A0W8FXN4</accession>
<proteinExistence type="predicted"/>
<evidence type="ECO:0000313" key="1">
    <source>
        <dbReference type="EMBL" id="KUG25027.1"/>
    </source>
</evidence>
<protein>
    <recommendedName>
        <fullName evidence="2">PIN domain-containing protein</fullName>
    </recommendedName>
</protein>
<dbReference type="AlphaFoldDB" id="A0A0W8FXN4"/>
<reference evidence="1" key="1">
    <citation type="journal article" date="2015" name="Proc. Natl. Acad. Sci. U.S.A.">
        <title>Networks of energetic and metabolic interactions define dynamics in microbial communities.</title>
        <authorList>
            <person name="Embree M."/>
            <person name="Liu J.K."/>
            <person name="Al-Bassam M.M."/>
            <person name="Zengler K."/>
        </authorList>
    </citation>
    <scope>NUCLEOTIDE SEQUENCE</scope>
</reference>
<comment type="caution">
    <text evidence="1">The sequence shown here is derived from an EMBL/GenBank/DDBJ whole genome shotgun (WGS) entry which is preliminary data.</text>
</comment>